<dbReference type="EMBL" id="BNDW01000093">
    <property type="protein sequence ID" value="GHI25803.1"/>
    <property type="molecule type" value="Genomic_DNA"/>
</dbReference>
<dbReference type="InterPro" id="IPR047650">
    <property type="entry name" value="Transpos_IS110"/>
</dbReference>
<dbReference type="EMBL" id="BNDW01000083">
    <property type="protein sequence ID" value="GHI25638.1"/>
    <property type="molecule type" value="Genomic_DNA"/>
</dbReference>
<reference evidence="5" key="1">
    <citation type="submission" date="2024-05" db="EMBL/GenBank/DDBJ databases">
        <title>Whole genome shotgun sequence of Streptomyces hydrogenans NBRC 13475.</title>
        <authorList>
            <person name="Komaki H."/>
            <person name="Tamura T."/>
        </authorList>
    </citation>
    <scope>NUCLEOTIDE SEQUENCE</scope>
    <source>
        <strain evidence="5">NBRC 13475</strain>
    </source>
</reference>
<feature type="domain" description="Transposase IS110-like N-terminal" evidence="1">
    <location>
        <begin position="6"/>
        <end position="160"/>
    </location>
</feature>
<evidence type="ECO:0000259" key="1">
    <source>
        <dbReference type="Pfam" id="PF01548"/>
    </source>
</evidence>
<gene>
    <name evidence="3" type="ORF">Shyd_67830</name>
    <name evidence="4" type="ORF">Shyd_68470</name>
    <name evidence="5" type="ORF">Shyd_69190</name>
    <name evidence="6" type="ORF">Shyd_70090</name>
    <name evidence="7" type="ORF">Shyd_71740</name>
    <name evidence="8" type="ORF">Shyd_73160</name>
    <name evidence="9" type="ORF">Shyd_83440</name>
</gene>
<dbReference type="EMBL" id="BNDW01000075">
    <property type="protein sequence ID" value="GHI25476.1"/>
    <property type="molecule type" value="Genomic_DNA"/>
</dbReference>
<organism evidence="5 10">
    <name type="scientific">Streptomyces hydrogenans</name>
    <dbReference type="NCBI Taxonomy" id="1873719"/>
    <lineage>
        <taxon>Bacteria</taxon>
        <taxon>Bacillati</taxon>
        <taxon>Actinomycetota</taxon>
        <taxon>Actinomycetes</taxon>
        <taxon>Kitasatosporales</taxon>
        <taxon>Streptomycetaceae</taxon>
        <taxon>Streptomyces</taxon>
    </lineage>
</organism>
<proteinExistence type="predicted"/>
<evidence type="ECO:0000313" key="9">
    <source>
        <dbReference type="EMBL" id="GHI26973.1"/>
    </source>
</evidence>
<feature type="domain" description="Transposase IS116/IS110/IS902 C-terminal" evidence="2">
    <location>
        <begin position="266"/>
        <end position="351"/>
    </location>
</feature>
<dbReference type="EMBL" id="BNDW01000079">
    <property type="protein sequence ID" value="GHI25548.1"/>
    <property type="molecule type" value="Genomic_DNA"/>
</dbReference>
<accession>A0ABQ3PKJ6</accession>
<dbReference type="InterPro" id="IPR003346">
    <property type="entry name" value="Transposase_20"/>
</dbReference>
<evidence type="ECO:0000313" key="8">
    <source>
        <dbReference type="EMBL" id="GHI25945.1"/>
    </source>
</evidence>
<dbReference type="EMBL" id="BNDW01000110">
    <property type="protein sequence ID" value="GHI26973.1"/>
    <property type="molecule type" value="Genomic_DNA"/>
</dbReference>
<name>A0ABQ3PKJ6_9ACTN</name>
<dbReference type="EMBL" id="BNDW01000101">
    <property type="protein sequence ID" value="GHI25945.1"/>
    <property type="molecule type" value="Genomic_DNA"/>
</dbReference>
<dbReference type="PANTHER" id="PTHR33055">
    <property type="entry name" value="TRANSPOSASE FOR INSERTION SEQUENCE ELEMENT IS1111A"/>
    <property type="match status" value="1"/>
</dbReference>
<dbReference type="EMBL" id="BNDW01000071">
    <property type="protein sequence ID" value="GHI25412.1"/>
    <property type="molecule type" value="Genomic_DNA"/>
</dbReference>
<evidence type="ECO:0000313" key="10">
    <source>
        <dbReference type="Proteomes" id="UP001052739"/>
    </source>
</evidence>
<evidence type="ECO:0000313" key="4">
    <source>
        <dbReference type="EMBL" id="GHI25476.1"/>
    </source>
</evidence>
<dbReference type="Pfam" id="PF01548">
    <property type="entry name" value="DEDD_Tnp_IS110"/>
    <property type="match status" value="1"/>
</dbReference>
<dbReference type="InterPro" id="IPR002525">
    <property type="entry name" value="Transp_IS110-like_N"/>
</dbReference>
<evidence type="ECO:0000313" key="5">
    <source>
        <dbReference type="EMBL" id="GHI25548.1"/>
    </source>
</evidence>
<sequence length="396" mass="43820">MAAIWAGIDAGKTHHHCVAIDEGGRRLLSRRVANDEPELLELLTDVLALGDEVTWGIDLADGGAALAIGILLNHDQLVHYISGRAIHRASESYRGEGKTDAKDAAIIADQTRIRRDLHPLRPSDETVTDLKILTGRRMDLVADRTRTVNRLGAQLTGIFPGLERALDLTNKGPLTLLTGYQTPAAIRRLGARRLETWLRNRKVLRADQLAQAAVEAAERQHTSLPGVKLTAQLVHTLAKEVSALNEQIAEVDKLIEARFRDHRHFEVITSMPGLGIILGAEFLAATGGDMSVFGTPDRLAGFGGVAPVPRDSGKISGNLRRPQRYNRRLQRVLYTSALFSIRRNDESRRFYDRKRAEGKRHTQAVLALARRRVNVLWALLRDGRCYELTPPTALAA</sequence>
<keyword evidence="10" id="KW-1185">Reference proteome</keyword>
<protein>
    <submittedName>
        <fullName evidence="5">IS110 family transposase</fullName>
    </submittedName>
</protein>
<evidence type="ECO:0000259" key="2">
    <source>
        <dbReference type="Pfam" id="PF02371"/>
    </source>
</evidence>
<dbReference type="Proteomes" id="UP001052739">
    <property type="component" value="Unassembled WGS sequence"/>
</dbReference>
<dbReference type="NCBIfam" id="NF033542">
    <property type="entry name" value="transpos_IS110"/>
    <property type="match status" value="1"/>
</dbReference>
<dbReference type="RefSeq" id="WP_372470279.1">
    <property type="nucleotide sequence ID" value="NZ_BNBS01000081.1"/>
</dbReference>
<evidence type="ECO:0000313" key="6">
    <source>
        <dbReference type="EMBL" id="GHI25638.1"/>
    </source>
</evidence>
<evidence type="ECO:0000313" key="7">
    <source>
        <dbReference type="EMBL" id="GHI25803.1"/>
    </source>
</evidence>
<dbReference type="Pfam" id="PF02371">
    <property type="entry name" value="Transposase_20"/>
    <property type="match status" value="1"/>
</dbReference>
<dbReference type="PANTHER" id="PTHR33055:SF3">
    <property type="entry name" value="PUTATIVE TRANSPOSASE FOR IS117-RELATED"/>
    <property type="match status" value="1"/>
</dbReference>
<comment type="caution">
    <text evidence="5">The sequence shown here is derived from an EMBL/GenBank/DDBJ whole genome shotgun (WGS) entry which is preliminary data.</text>
</comment>
<evidence type="ECO:0000313" key="3">
    <source>
        <dbReference type="EMBL" id="GHI25412.1"/>
    </source>
</evidence>